<keyword evidence="1" id="KW-0472">Membrane</keyword>
<proteinExistence type="predicted"/>
<keyword evidence="1" id="KW-1133">Transmembrane helix</keyword>
<dbReference type="EMBL" id="RKKB01000003">
    <property type="protein sequence ID" value="RPA32179.1"/>
    <property type="molecule type" value="Genomic_DNA"/>
</dbReference>
<dbReference type="EMBL" id="CP034073">
    <property type="protein sequence ID" value="AZG34087.1"/>
    <property type="molecule type" value="Genomic_DNA"/>
</dbReference>
<keyword evidence="1" id="KW-0812">Transmembrane</keyword>
<organism evidence="3 5">
    <name type="scientific">Shewanella psychromarinicola</name>
    <dbReference type="NCBI Taxonomy" id="2487742"/>
    <lineage>
        <taxon>Bacteria</taxon>
        <taxon>Pseudomonadati</taxon>
        <taxon>Pseudomonadota</taxon>
        <taxon>Gammaproteobacteria</taxon>
        <taxon>Alteromonadales</taxon>
        <taxon>Shewanellaceae</taxon>
        <taxon>Shewanella</taxon>
    </lineage>
</organism>
<dbReference type="RefSeq" id="WP_101033207.1">
    <property type="nucleotide sequence ID" value="NZ_CP034073.1"/>
</dbReference>
<dbReference type="Proteomes" id="UP000278855">
    <property type="component" value="Unassembled WGS sequence"/>
</dbReference>
<reference evidence="2 4" key="1">
    <citation type="submission" date="2018-11" db="EMBL/GenBank/DDBJ databases">
        <title>Shewanella sp. M2.</title>
        <authorList>
            <person name="Hwang Y.J."/>
            <person name="Hwang C.Y."/>
        </authorList>
    </citation>
    <scope>NUCLEOTIDE SEQUENCE [LARGE SCALE GENOMIC DNA]</scope>
    <source>
        <strain evidence="2 4">M2</strain>
    </source>
</reference>
<reference evidence="3" key="3">
    <citation type="submission" date="2018-11" db="EMBL/GenBank/DDBJ databases">
        <authorList>
            <person name="Hwang Y.J."/>
            <person name="Hwang C.Y."/>
        </authorList>
    </citation>
    <scope>NUCLEOTIDE SEQUENCE</scope>
    <source>
        <strain evidence="3">R106</strain>
    </source>
</reference>
<name>A0A3N4E200_9GAMM</name>
<dbReference type="KEGG" id="spsr:EGC80_03490"/>
<evidence type="ECO:0000313" key="5">
    <source>
        <dbReference type="Proteomes" id="UP000278855"/>
    </source>
</evidence>
<feature type="transmembrane region" description="Helical" evidence="1">
    <location>
        <begin position="35"/>
        <end position="57"/>
    </location>
</feature>
<sequence>MSKTHLTLCFGLLLLQPLADSFSLSMGHFIDITEFIAIADTVLAEVLGVSLLGLLIFNPLVIEQFWRLFHLNSTFCHLLALSNGLSALSVIVPKPLEYTAHGCRAPPLSA</sequence>
<evidence type="ECO:0000313" key="4">
    <source>
        <dbReference type="Proteomes" id="UP000273778"/>
    </source>
</evidence>
<evidence type="ECO:0000313" key="3">
    <source>
        <dbReference type="EMBL" id="RPA32179.1"/>
    </source>
</evidence>
<evidence type="ECO:0000256" key="1">
    <source>
        <dbReference type="SAM" id="Phobius"/>
    </source>
</evidence>
<accession>A0A3N4E200</accession>
<keyword evidence="4" id="KW-1185">Reference proteome</keyword>
<reference evidence="5" key="2">
    <citation type="submission" date="2018-11" db="EMBL/GenBank/DDBJ databases">
        <title>Shewanella sp. R106.</title>
        <authorList>
            <person name="Hwang Y.J."/>
            <person name="Hwang C.Y."/>
        </authorList>
    </citation>
    <scope>NUCLEOTIDE SEQUENCE [LARGE SCALE GENOMIC DNA]</scope>
    <source>
        <strain evidence="5">R106</strain>
    </source>
</reference>
<gene>
    <name evidence="3" type="ORF">EGC77_10085</name>
    <name evidence="2" type="ORF">EGC80_03490</name>
</gene>
<evidence type="ECO:0000313" key="2">
    <source>
        <dbReference type="EMBL" id="AZG34087.1"/>
    </source>
</evidence>
<dbReference type="OrthoDB" id="6271188at2"/>
<dbReference type="Proteomes" id="UP000273778">
    <property type="component" value="Chromosome"/>
</dbReference>
<protein>
    <submittedName>
        <fullName evidence="3">Uncharacterized protein</fullName>
    </submittedName>
</protein>
<dbReference type="AlphaFoldDB" id="A0A3N4E200"/>